<dbReference type="InterPro" id="IPR016651">
    <property type="entry name" value="LCMT1"/>
</dbReference>
<protein>
    <recommendedName>
        <fullName evidence="7">Leucine carboxyl methyltransferase 1</fullName>
        <ecNumber evidence="7">2.1.1.233</ecNumber>
    </recommendedName>
</protein>
<comment type="catalytic activity">
    <reaction evidence="1 7">
        <text>[phosphatase 2A protein]-C-terminal L-leucine + S-adenosyl-L-methionine = [phosphatase 2A protein]-C-terminal L-leucine methyl ester + S-adenosyl-L-homocysteine</text>
        <dbReference type="Rhea" id="RHEA:48544"/>
        <dbReference type="Rhea" id="RHEA-COMP:12134"/>
        <dbReference type="Rhea" id="RHEA-COMP:12135"/>
        <dbReference type="ChEBI" id="CHEBI:57856"/>
        <dbReference type="ChEBI" id="CHEBI:59789"/>
        <dbReference type="ChEBI" id="CHEBI:90516"/>
        <dbReference type="ChEBI" id="CHEBI:90517"/>
        <dbReference type="EC" id="2.1.1.233"/>
    </reaction>
</comment>
<dbReference type="AlphaFoldDB" id="A0A8S4G0P1"/>
<dbReference type="FunFam" id="3.40.50.150:FF:000092">
    <property type="entry name" value="Leucine carboxyl methyltransferase 1"/>
    <property type="match status" value="1"/>
</dbReference>
<dbReference type="PANTHER" id="PTHR13600:SF33">
    <property type="entry name" value="LEUCINE CARBOXYL METHYLTRANSFERASE 1"/>
    <property type="match status" value="1"/>
</dbReference>
<evidence type="ECO:0000256" key="2">
    <source>
        <dbReference type="ARBA" id="ARBA00003455"/>
    </source>
</evidence>
<dbReference type="Pfam" id="PF04072">
    <property type="entry name" value="LCM"/>
    <property type="match status" value="1"/>
</dbReference>
<comment type="similarity">
    <text evidence="3 7">Belongs to the methyltransferase superfamily. LCMT family.</text>
</comment>
<evidence type="ECO:0000256" key="3">
    <source>
        <dbReference type="ARBA" id="ARBA00010703"/>
    </source>
</evidence>
<reference evidence="9" key="1">
    <citation type="submission" date="2020-11" db="EMBL/GenBank/DDBJ databases">
        <authorList>
            <person name="Whiteford S."/>
        </authorList>
    </citation>
    <scope>NUCLEOTIDE SEQUENCE</scope>
</reference>
<dbReference type="Gene3D" id="3.40.50.150">
    <property type="entry name" value="Vaccinia Virus protein VP39"/>
    <property type="match status" value="1"/>
</dbReference>
<dbReference type="GO" id="GO:0009966">
    <property type="term" value="P:regulation of signal transduction"/>
    <property type="evidence" value="ECO:0007669"/>
    <property type="project" value="UniProtKB-ARBA"/>
</dbReference>
<feature type="binding site" evidence="8">
    <location>
        <begin position="156"/>
        <end position="157"/>
    </location>
    <ligand>
        <name>S-adenosyl-L-methionine</name>
        <dbReference type="ChEBI" id="CHEBI:59789"/>
    </ligand>
</feature>
<feature type="binding site" evidence="8">
    <location>
        <position position="60"/>
    </location>
    <ligand>
        <name>S-adenosyl-L-methionine</name>
        <dbReference type="ChEBI" id="CHEBI:59789"/>
    </ligand>
</feature>
<evidence type="ECO:0000256" key="6">
    <source>
        <dbReference type="ARBA" id="ARBA00022691"/>
    </source>
</evidence>
<evidence type="ECO:0000256" key="1">
    <source>
        <dbReference type="ARBA" id="ARBA00000724"/>
    </source>
</evidence>
<dbReference type="GO" id="GO:0018423">
    <property type="term" value="F:protein C-terminal leucine carboxyl O-methyltransferase activity"/>
    <property type="evidence" value="ECO:0007669"/>
    <property type="project" value="UniProtKB-EC"/>
</dbReference>
<dbReference type="PANTHER" id="PTHR13600">
    <property type="entry name" value="LEUCINE CARBOXYL METHYLTRANSFERASE"/>
    <property type="match status" value="1"/>
</dbReference>
<sequence>MENIRAWTEEDEAIIATNTDASECKRGAVELGYWRDDYVQYFSRRADRRAPEINRGYFARVRAIEILVHQFLERCGSKCQIISLGCGYDTLYWRLRDSTRAVGNYVELDFPTVTAKKCQIIKRNKALMEKITNEDGEVVIRSGDLHADNYHLVGCDLRCVAEVRRKLSSAGALGGAGAAGAGAAGEGCREALPTLVLAECVLVYLRPEPAAALLAALCAALPTSMVIVYEQCNLDDKFGEVMVRNLESRGCLLAGAAGARGGPGAAAARLRAAGWARAAAWDMRAVWAALPAAERARADRLEPLDEHELLQQLHAHYALGVAARGALLADLELDDPAALLSGPAS</sequence>
<evidence type="ECO:0000313" key="10">
    <source>
        <dbReference type="Proteomes" id="UP000653454"/>
    </source>
</evidence>
<evidence type="ECO:0000256" key="8">
    <source>
        <dbReference type="PIRSR" id="PIRSR016305-1"/>
    </source>
</evidence>
<keyword evidence="10" id="KW-1185">Reference proteome</keyword>
<comment type="function">
    <text evidence="2 7">Methylates the carboxyl group of the C-terminal leucine residue of protein phosphatase 2A catalytic subunits to form alpha-leucine ester residues.</text>
</comment>
<dbReference type="EMBL" id="CAJHNJ030000049">
    <property type="protein sequence ID" value="CAG9132492.1"/>
    <property type="molecule type" value="Genomic_DNA"/>
</dbReference>
<dbReference type="EC" id="2.1.1.233" evidence="7"/>
<keyword evidence="5 7" id="KW-0808">Transferase</keyword>
<dbReference type="InterPro" id="IPR007213">
    <property type="entry name" value="Ppm1/Ppm2/Tcmp"/>
</dbReference>
<organism evidence="9 10">
    <name type="scientific">Plutella xylostella</name>
    <name type="common">Diamondback moth</name>
    <name type="synonym">Plutella maculipennis</name>
    <dbReference type="NCBI Taxonomy" id="51655"/>
    <lineage>
        <taxon>Eukaryota</taxon>
        <taxon>Metazoa</taxon>
        <taxon>Ecdysozoa</taxon>
        <taxon>Arthropoda</taxon>
        <taxon>Hexapoda</taxon>
        <taxon>Insecta</taxon>
        <taxon>Pterygota</taxon>
        <taxon>Neoptera</taxon>
        <taxon>Endopterygota</taxon>
        <taxon>Lepidoptera</taxon>
        <taxon>Glossata</taxon>
        <taxon>Ditrysia</taxon>
        <taxon>Yponomeutoidea</taxon>
        <taxon>Plutellidae</taxon>
        <taxon>Plutella</taxon>
    </lineage>
</organism>
<comment type="caution">
    <text evidence="9">The sequence shown here is derived from an EMBL/GenBank/DDBJ whole genome shotgun (WGS) entry which is preliminary data.</text>
</comment>
<evidence type="ECO:0000313" key="9">
    <source>
        <dbReference type="EMBL" id="CAG9132492.1"/>
    </source>
</evidence>
<proteinExistence type="inferred from homology"/>
<keyword evidence="4 7" id="KW-0489">Methyltransferase</keyword>
<dbReference type="Proteomes" id="UP000653454">
    <property type="component" value="Unassembled WGS sequence"/>
</dbReference>
<evidence type="ECO:0000256" key="5">
    <source>
        <dbReference type="ARBA" id="ARBA00022679"/>
    </source>
</evidence>
<evidence type="ECO:0000256" key="7">
    <source>
        <dbReference type="PIRNR" id="PIRNR016305"/>
    </source>
</evidence>
<gene>
    <name evidence="9" type="ORF">PLXY2_LOCUS10720</name>
</gene>
<dbReference type="SUPFAM" id="SSF53335">
    <property type="entry name" value="S-adenosyl-L-methionine-dependent methyltransferases"/>
    <property type="match status" value="1"/>
</dbReference>
<name>A0A8S4G0P1_PLUXY</name>
<dbReference type="InterPro" id="IPR029063">
    <property type="entry name" value="SAM-dependent_MTases_sf"/>
</dbReference>
<dbReference type="GO" id="GO:0005829">
    <property type="term" value="C:cytosol"/>
    <property type="evidence" value="ECO:0007669"/>
    <property type="project" value="TreeGrafter"/>
</dbReference>
<dbReference type="PIRSF" id="PIRSF016305">
    <property type="entry name" value="LCM_mtfrase"/>
    <property type="match status" value="1"/>
</dbReference>
<feature type="binding site" evidence="8">
    <location>
        <position position="199"/>
    </location>
    <ligand>
        <name>S-adenosyl-L-methionine</name>
        <dbReference type="ChEBI" id="CHEBI:59789"/>
    </ligand>
</feature>
<dbReference type="GO" id="GO:0032259">
    <property type="term" value="P:methylation"/>
    <property type="evidence" value="ECO:0007669"/>
    <property type="project" value="UniProtKB-KW"/>
</dbReference>
<keyword evidence="6 7" id="KW-0949">S-adenosyl-L-methionine</keyword>
<evidence type="ECO:0000256" key="4">
    <source>
        <dbReference type="ARBA" id="ARBA00022603"/>
    </source>
</evidence>
<feature type="binding site" evidence="8">
    <location>
        <position position="85"/>
    </location>
    <ligand>
        <name>S-adenosyl-L-methionine</name>
        <dbReference type="ChEBI" id="CHEBI:59789"/>
    </ligand>
</feature>
<accession>A0A8S4G0P1</accession>